<sequence length="387" mass="43717">MNVLMLSTDRSVFDEDASIRRRLSEQGSLVSALHVIVVAKREEPFKEIHFGRRVTVTPTRSANRFTYIVDAYRLGVQILHTGRKNQKWLITTQDPFELGAIGYMLSRKFRIPLHLQLHTDPWSEVWRKGRFLNRLRFLLALFLLKQAEGIRVVSERVKKRVLELGISERKVVKIPIFVDTAHFISAKPAFDLRRTYPEYAKIVLSIGRLEPEKNHRGLIRAFVTVHKEHPDALLLIIGSGGERERLLRLARTLGIEECVKILPWARDVATYYKTCDVYVQPSLYEGWGLAVIEAMASGAPVVTTDVGCAGEVVEHEKSGLVIPVGDEKALARAVLRVLNNRELALSLAGNGNMAIKKLATKAETLMLYKTSWEKAAKQSSVTSTRLT</sequence>
<reference evidence="3 4" key="1">
    <citation type="journal article" date="2016" name="Nat. Commun.">
        <title>Thousands of microbial genomes shed light on interconnected biogeochemical processes in an aquifer system.</title>
        <authorList>
            <person name="Anantharaman K."/>
            <person name="Brown C.T."/>
            <person name="Hug L.A."/>
            <person name="Sharon I."/>
            <person name="Castelle C.J."/>
            <person name="Probst A.J."/>
            <person name="Thomas B.C."/>
            <person name="Singh A."/>
            <person name="Wilkins M.J."/>
            <person name="Karaoz U."/>
            <person name="Brodie E.L."/>
            <person name="Williams K.H."/>
            <person name="Hubbard S.S."/>
            <person name="Banfield J.F."/>
        </authorList>
    </citation>
    <scope>NUCLEOTIDE SEQUENCE [LARGE SCALE GENOMIC DNA]</scope>
</reference>
<evidence type="ECO:0000313" key="3">
    <source>
        <dbReference type="EMBL" id="OGZ07611.1"/>
    </source>
</evidence>
<accession>A0A1G2D3W4</accession>
<dbReference type="SUPFAM" id="SSF53756">
    <property type="entry name" value="UDP-Glycosyltransferase/glycogen phosphorylase"/>
    <property type="match status" value="1"/>
</dbReference>
<dbReference type="STRING" id="1798661.A3D65_03700"/>
<proteinExistence type="predicted"/>
<dbReference type="Pfam" id="PF13439">
    <property type="entry name" value="Glyco_transf_4"/>
    <property type="match status" value="1"/>
</dbReference>
<dbReference type="GO" id="GO:0016757">
    <property type="term" value="F:glycosyltransferase activity"/>
    <property type="evidence" value="ECO:0007669"/>
    <property type="project" value="InterPro"/>
</dbReference>
<dbReference type="PANTHER" id="PTHR12526">
    <property type="entry name" value="GLYCOSYLTRANSFERASE"/>
    <property type="match status" value="1"/>
</dbReference>
<protein>
    <recommendedName>
        <fullName evidence="5">Glycosyl transferase family 1 domain-containing protein</fullName>
    </recommendedName>
</protein>
<dbReference type="AlphaFoldDB" id="A0A1G2D3W4"/>
<dbReference type="CDD" id="cd03801">
    <property type="entry name" value="GT4_PimA-like"/>
    <property type="match status" value="1"/>
</dbReference>
<feature type="domain" description="Glycosyl transferase family 1" evidence="1">
    <location>
        <begin position="198"/>
        <end position="350"/>
    </location>
</feature>
<dbReference type="InterPro" id="IPR001296">
    <property type="entry name" value="Glyco_trans_1"/>
</dbReference>
<evidence type="ECO:0000259" key="2">
    <source>
        <dbReference type="Pfam" id="PF13439"/>
    </source>
</evidence>
<organism evidence="3 4">
    <name type="scientific">Candidatus Lloydbacteria bacterium RIFCSPHIGHO2_02_FULL_50_13</name>
    <dbReference type="NCBI Taxonomy" id="1798661"/>
    <lineage>
        <taxon>Bacteria</taxon>
        <taxon>Candidatus Lloydiibacteriota</taxon>
    </lineage>
</organism>
<comment type="caution">
    <text evidence="3">The sequence shown here is derived from an EMBL/GenBank/DDBJ whole genome shotgun (WGS) entry which is preliminary data.</text>
</comment>
<name>A0A1G2D3W4_9BACT</name>
<evidence type="ECO:0000259" key="1">
    <source>
        <dbReference type="Pfam" id="PF00534"/>
    </source>
</evidence>
<dbReference type="Pfam" id="PF00534">
    <property type="entry name" value="Glycos_transf_1"/>
    <property type="match status" value="1"/>
</dbReference>
<dbReference type="Proteomes" id="UP000177996">
    <property type="component" value="Unassembled WGS sequence"/>
</dbReference>
<gene>
    <name evidence="3" type="ORF">A3D65_03700</name>
</gene>
<evidence type="ECO:0000313" key="4">
    <source>
        <dbReference type="Proteomes" id="UP000177996"/>
    </source>
</evidence>
<dbReference type="InterPro" id="IPR028098">
    <property type="entry name" value="Glyco_trans_4-like_N"/>
</dbReference>
<dbReference type="EMBL" id="MHLL01000055">
    <property type="protein sequence ID" value="OGZ07611.1"/>
    <property type="molecule type" value="Genomic_DNA"/>
</dbReference>
<dbReference type="Gene3D" id="3.40.50.2000">
    <property type="entry name" value="Glycogen Phosphorylase B"/>
    <property type="match status" value="2"/>
</dbReference>
<feature type="domain" description="Glycosyltransferase subfamily 4-like N-terminal" evidence="2">
    <location>
        <begin position="34"/>
        <end position="181"/>
    </location>
</feature>
<evidence type="ECO:0008006" key="5">
    <source>
        <dbReference type="Google" id="ProtNLM"/>
    </source>
</evidence>